<evidence type="ECO:0000313" key="2">
    <source>
        <dbReference type="Proteomes" id="UP000016986"/>
    </source>
</evidence>
<evidence type="ECO:0000313" key="1">
    <source>
        <dbReference type="EMBL" id="GAD53922.1"/>
    </source>
</evidence>
<dbReference type="EMBL" id="BATA01000134">
    <property type="protein sequence ID" value="GAD53922.1"/>
    <property type="molecule type" value="Genomic_DNA"/>
</dbReference>
<accession>U2YYP6</accession>
<sequence length="40" mass="4604">MESPDYHGVVFESESPPKLLWECCEALFDDVIPEYTTTPQ</sequence>
<organism evidence="1 2">
    <name type="scientific">Halarchaeum acidiphilum MH1-52-1</name>
    <dbReference type="NCBI Taxonomy" id="1261545"/>
    <lineage>
        <taxon>Archaea</taxon>
        <taxon>Methanobacteriati</taxon>
        <taxon>Methanobacteriota</taxon>
        <taxon>Stenosarchaea group</taxon>
        <taxon>Halobacteria</taxon>
        <taxon>Halobacteriales</taxon>
        <taxon>Halobacteriaceae</taxon>
    </lineage>
</organism>
<dbReference type="Proteomes" id="UP000016986">
    <property type="component" value="Unassembled WGS sequence"/>
</dbReference>
<name>U2YYP6_9EURY</name>
<gene>
    <name evidence="1" type="ORF">MBEHAL_2682</name>
</gene>
<keyword evidence="2" id="KW-1185">Reference proteome</keyword>
<proteinExistence type="predicted"/>
<reference evidence="1 2" key="1">
    <citation type="submission" date="2013-09" db="EMBL/GenBank/DDBJ databases">
        <title>Whole genome sequencing of Halarchaeum acidiphilum strain MH1-52-1.</title>
        <authorList>
            <person name="Shimane Y."/>
            <person name="Minegishi H."/>
            <person name="Nishi S."/>
            <person name="Echigo A."/>
            <person name="Shuto A."/>
            <person name="Konishi M."/>
            <person name="Ito T."/>
            <person name="Ohkuma M."/>
            <person name="Ohta Y."/>
            <person name="Nagano Y."/>
            <person name="Tsubouchi T."/>
            <person name="Mori K."/>
            <person name="Usui K."/>
            <person name="Kamekura M."/>
            <person name="Usami R."/>
            <person name="Takaki Y."/>
            <person name="Hatada Y."/>
        </authorList>
    </citation>
    <scope>NUCLEOTIDE SEQUENCE [LARGE SCALE GENOMIC DNA]</scope>
    <source>
        <strain evidence="1 2">JCM 16109</strain>
    </source>
</reference>
<comment type="caution">
    <text evidence="1">The sequence shown here is derived from an EMBL/GenBank/DDBJ whole genome shotgun (WGS) entry which is preliminary data.</text>
</comment>
<dbReference type="AlphaFoldDB" id="U2YYP6"/>
<protein>
    <submittedName>
        <fullName evidence="1">Uncharacterized protein</fullName>
    </submittedName>
</protein>